<dbReference type="EMBL" id="FRAW01000010">
    <property type="protein sequence ID" value="SHK57519.1"/>
    <property type="molecule type" value="Genomic_DNA"/>
</dbReference>
<feature type="signal peptide" evidence="1">
    <location>
        <begin position="1"/>
        <end position="18"/>
    </location>
</feature>
<keyword evidence="1" id="KW-0732">Signal</keyword>
<dbReference type="AlphaFoldDB" id="A0A1M6TKV1"/>
<protein>
    <submittedName>
        <fullName evidence="3">Major paralogous domain-containing protein</fullName>
    </submittedName>
</protein>
<accession>A0A1M6TKV1</accession>
<organism evidence="3 4">
    <name type="scientific">Fibrobacter intestinalis</name>
    <dbReference type="NCBI Taxonomy" id="28122"/>
    <lineage>
        <taxon>Bacteria</taxon>
        <taxon>Pseudomonadati</taxon>
        <taxon>Fibrobacterota</taxon>
        <taxon>Fibrobacteria</taxon>
        <taxon>Fibrobacterales</taxon>
        <taxon>Fibrobacteraceae</taxon>
        <taxon>Fibrobacter</taxon>
    </lineage>
</organism>
<dbReference type="Proteomes" id="UP000184275">
    <property type="component" value="Unassembled WGS sequence"/>
</dbReference>
<dbReference type="RefSeq" id="WP_073303658.1">
    <property type="nucleotide sequence ID" value="NZ_FRAW01000010.1"/>
</dbReference>
<keyword evidence="4" id="KW-1185">Reference proteome</keyword>
<name>A0A1M6TKV1_9BACT</name>
<sequence length="208" mass="22730">MKWYSFLVVFLATALAFAGSVKKGSFTDPRDGKTYKTVKIGKQVWMAENLNYAYLQPTSTEDSSSFCYHNELDSCDKYGRLYLWSAVIDSAGVFSDGGKGCGYGETCVELGTVQGVCPIGWHLPSRDEWNTLEKAVIDKKFAGTKLTLASAQKKVGKMLKSKSGWYKDGNGTDEFGFSVLPAGSRGGDGGYNYAGKAAPEFRQPFSTY</sequence>
<gene>
    <name evidence="3" type="ORF">SAMN05720469_11043</name>
</gene>
<evidence type="ECO:0000313" key="4">
    <source>
        <dbReference type="Proteomes" id="UP000184275"/>
    </source>
</evidence>
<reference evidence="4" key="1">
    <citation type="submission" date="2016-11" db="EMBL/GenBank/DDBJ databases">
        <authorList>
            <person name="Varghese N."/>
            <person name="Submissions S."/>
        </authorList>
    </citation>
    <scope>NUCLEOTIDE SEQUENCE [LARGE SCALE GENOMIC DNA]</scope>
    <source>
        <strain evidence="4">UWOS</strain>
    </source>
</reference>
<dbReference type="Pfam" id="PF09603">
    <property type="entry name" value="Fib_succ_major"/>
    <property type="match status" value="1"/>
</dbReference>
<evidence type="ECO:0000259" key="2">
    <source>
        <dbReference type="Pfam" id="PF09603"/>
    </source>
</evidence>
<feature type="domain" description="Fibrobacter succinogenes major paralogous" evidence="2">
    <location>
        <begin position="38"/>
        <end position="198"/>
    </location>
</feature>
<dbReference type="InterPro" id="IPR011871">
    <property type="entry name" value="Fib_succ_major"/>
</dbReference>
<feature type="chain" id="PRO_5012048211" evidence="1">
    <location>
        <begin position="19"/>
        <end position="208"/>
    </location>
</feature>
<evidence type="ECO:0000256" key="1">
    <source>
        <dbReference type="SAM" id="SignalP"/>
    </source>
</evidence>
<dbReference type="NCBIfam" id="TIGR02145">
    <property type="entry name" value="Fib_succ_major"/>
    <property type="match status" value="1"/>
</dbReference>
<proteinExistence type="predicted"/>
<evidence type="ECO:0000313" key="3">
    <source>
        <dbReference type="EMBL" id="SHK57519.1"/>
    </source>
</evidence>